<dbReference type="PANTHER" id="PTHR11362">
    <property type="entry name" value="PHOSPHATIDYLETHANOLAMINE-BINDING PROTEIN"/>
    <property type="match status" value="1"/>
</dbReference>
<dbReference type="AlphaFoldDB" id="A0A1B0DN63"/>
<evidence type="ECO:0008006" key="4">
    <source>
        <dbReference type="Google" id="ProtNLM"/>
    </source>
</evidence>
<dbReference type="CDD" id="cd00866">
    <property type="entry name" value="PEBP_euk"/>
    <property type="match status" value="3"/>
</dbReference>
<dbReference type="Proteomes" id="UP000092462">
    <property type="component" value="Unassembled WGS sequence"/>
</dbReference>
<dbReference type="InterPro" id="IPR036610">
    <property type="entry name" value="PEBP-like_sf"/>
</dbReference>
<name>A0A1B0DN63_PHLPP</name>
<dbReference type="SUPFAM" id="SSF49777">
    <property type="entry name" value="PEBP-like"/>
    <property type="match status" value="3"/>
</dbReference>
<dbReference type="PANTHER" id="PTHR11362:SF82">
    <property type="entry name" value="PHOSPHATIDYLETHANOLAMINE-BINDING PROTEIN 4"/>
    <property type="match status" value="1"/>
</dbReference>
<evidence type="ECO:0000313" key="3">
    <source>
        <dbReference type="Proteomes" id="UP000092462"/>
    </source>
</evidence>
<dbReference type="VEuPathDB" id="VectorBase:PPAPM1_010027"/>
<organism evidence="2 3">
    <name type="scientific">Phlebotomus papatasi</name>
    <name type="common">Sandfly</name>
    <dbReference type="NCBI Taxonomy" id="29031"/>
    <lineage>
        <taxon>Eukaryota</taxon>
        <taxon>Metazoa</taxon>
        <taxon>Ecdysozoa</taxon>
        <taxon>Arthropoda</taxon>
        <taxon>Hexapoda</taxon>
        <taxon>Insecta</taxon>
        <taxon>Pterygota</taxon>
        <taxon>Neoptera</taxon>
        <taxon>Endopterygota</taxon>
        <taxon>Diptera</taxon>
        <taxon>Nematocera</taxon>
        <taxon>Psychodoidea</taxon>
        <taxon>Psychodidae</taxon>
        <taxon>Phlebotomus</taxon>
        <taxon>Phlebotomus</taxon>
    </lineage>
</organism>
<evidence type="ECO:0000256" key="1">
    <source>
        <dbReference type="ARBA" id="ARBA00007091"/>
    </source>
</evidence>
<proteinExistence type="inferred from homology"/>
<keyword evidence="3" id="KW-1185">Reference proteome</keyword>
<protein>
    <recommendedName>
        <fullName evidence="4">Phosphatidylethanolamine-binding protein</fullName>
    </recommendedName>
</protein>
<dbReference type="InterPro" id="IPR008914">
    <property type="entry name" value="PEBP"/>
</dbReference>
<evidence type="ECO:0000313" key="2">
    <source>
        <dbReference type="EnsemblMetazoa" id="PPAI009908-PA"/>
    </source>
</evidence>
<dbReference type="InterPro" id="IPR035810">
    <property type="entry name" value="PEBP_euk"/>
</dbReference>
<accession>A0A1B0DN63</accession>
<dbReference type="EMBL" id="AJVK01017331">
    <property type="status" value="NOT_ANNOTATED_CDS"/>
    <property type="molecule type" value="Genomic_DNA"/>
</dbReference>
<dbReference type="VEuPathDB" id="VectorBase:PPAPM1_003579"/>
<comment type="similarity">
    <text evidence="1">Belongs to the phosphatidylethanolamine-binding protein family.</text>
</comment>
<reference evidence="2" key="1">
    <citation type="submission" date="2022-08" db="UniProtKB">
        <authorList>
            <consortium name="EnsemblMetazoa"/>
        </authorList>
    </citation>
    <scope>IDENTIFICATION</scope>
    <source>
        <strain evidence="2">Israel</strain>
    </source>
</reference>
<dbReference type="Pfam" id="PF01161">
    <property type="entry name" value="PBP"/>
    <property type="match status" value="3"/>
</dbReference>
<sequence length="503" mass="56673">MSSKIFLIFALAISAIFAENDVGFKFLSSEIVPDVIPSPPTVLLEWSEVNYGNELTPTEVKDVPYVSWKANPEDFYTLSLVDPDIPTRKNPQFAQIKNWLVVNIPGCNLTEGETIVEYIGAGPYKDTDFHRFVFLLFRQPFGKIDFSPEGKTSMTDQEGRRLFSIRNFAEKYSLEIYAGNFFQAQYDDYVTYPSGAEVNFGNELTPTAVKDVPDVNWNANSEDFHTLIFVDLDAPSRKDPTFREVIHWMVVNIPGANVDEGETIIEFIGSGPSKGTDLHRYAFFVFKQPSGKLDFSAEDKVDKRNIKKRISFSTIKFAEKYSLELLGEVVPDVLSSAPENPIEVKYPSGVEVNYGNELTPTDVKDIPYVTWKAEPEAFYTLILTDPDAPSRSEPAFREFKHWVVGNIPGNKVTEGETIAEYIGSGPPKGTGLHRYVFLIYKQPSGKVDFSAEKKTSNRSRAERPSFKASKFAEKYSMQLLAGNLFQAQYDDYVPTLHAQLSSQ</sequence>
<dbReference type="PROSITE" id="PS01220">
    <property type="entry name" value="PBP"/>
    <property type="match status" value="1"/>
</dbReference>
<dbReference type="InterPro" id="IPR001858">
    <property type="entry name" value="Phosphatidylethanolamine-bd_CS"/>
</dbReference>
<dbReference type="VEuPathDB" id="VectorBase:PPAI009908"/>
<dbReference type="Gene3D" id="3.90.280.10">
    <property type="entry name" value="PEBP-like"/>
    <property type="match status" value="3"/>
</dbReference>
<dbReference type="EnsemblMetazoa" id="PPAI009908-RA">
    <property type="protein sequence ID" value="PPAI009908-PA"/>
    <property type="gene ID" value="PPAI009908"/>
</dbReference>